<dbReference type="Pfam" id="PF03901">
    <property type="entry name" value="Glyco_transf_22"/>
    <property type="match status" value="1"/>
</dbReference>
<evidence type="ECO:0000256" key="3">
    <source>
        <dbReference type="ARBA" id="ARBA00022676"/>
    </source>
</evidence>
<dbReference type="OrthoDB" id="416834at2759"/>
<protein>
    <recommendedName>
        <fullName evidence="10">Mannosyltransferase</fullName>
        <ecNumber evidence="10">2.4.1.-</ecNumber>
    </recommendedName>
</protein>
<evidence type="ECO:0000256" key="8">
    <source>
        <dbReference type="ARBA" id="ARBA00023136"/>
    </source>
</evidence>
<dbReference type="PANTHER" id="PTHR22760">
    <property type="entry name" value="GLYCOSYLTRANSFERASE"/>
    <property type="match status" value="1"/>
</dbReference>
<keyword evidence="5 10" id="KW-0812">Transmembrane</keyword>
<comment type="function">
    <text evidence="9">Mannosyltransferase involved in glycosylphosphatidylinositol-anchor biosynthesis. Transfers the third mannose to Man2-GlcN-acyl-PI during GPI precursor assembly.</text>
</comment>
<evidence type="ECO:0000256" key="7">
    <source>
        <dbReference type="ARBA" id="ARBA00022989"/>
    </source>
</evidence>
<comment type="subcellular location">
    <subcellularLocation>
        <location evidence="1 10">Endoplasmic reticulum membrane</location>
        <topology evidence="1 10">Multi-pass membrane protein</topology>
    </subcellularLocation>
</comment>
<evidence type="ECO:0000313" key="13">
    <source>
        <dbReference type="Proteomes" id="UP000006352"/>
    </source>
</evidence>
<keyword evidence="7 10" id="KW-1133">Transmembrane helix</keyword>
<dbReference type="PANTHER" id="PTHR22760:SF4">
    <property type="entry name" value="GPI MANNOSYLTRANSFERASE 3"/>
    <property type="match status" value="1"/>
</dbReference>
<evidence type="ECO:0000256" key="11">
    <source>
        <dbReference type="SAM" id="SignalP"/>
    </source>
</evidence>
<keyword evidence="13" id="KW-1185">Reference proteome</keyword>
<evidence type="ECO:0000256" key="6">
    <source>
        <dbReference type="ARBA" id="ARBA00022824"/>
    </source>
</evidence>
<accession>J4G1B5</accession>
<proteinExistence type="inferred from homology"/>
<keyword evidence="6 10" id="KW-0256">Endoplasmic reticulum</keyword>
<feature type="chain" id="PRO_5003778031" description="Mannosyltransferase" evidence="11">
    <location>
        <begin position="17"/>
        <end position="537"/>
    </location>
</feature>
<keyword evidence="3 10" id="KW-0328">Glycosyltransferase</keyword>
<reference evidence="12 13" key="1">
    <citation type="journal article" date="2012" name="Appl. Environ. Microbiol.">
        <title>Short-read sequencing for genomic analysis of the brown rot fungus Fibroporia radiculosa.</title>
        <authorList>
            <person name="Tang J.D."/>
            <person name="Perkins A.D."/>
            <person name="Sonstegard T.S."/>
            <person name="Schroeder S.G."/>
            <person name="Burgess S.C."/>
            <person name="Diehl S.V."/>
        </authorList>
    </citation>
    <scope>NUCLEOTIDE SEQUENCE [LARGE SCALE GENOMIC DNA]</scope>
    <source>
        <strain evidence="12 13">TFFH 294</strain>
    </source>
</reference>
<evidence type="ECO:0000256" key="1">
    <source>
        <dbReference type="ARBA" id="ARBA00004477"/>
    </source>
</evidence>
<evidence type="ECO:0000256" key="4">
    <source>
        <dbReference type="ARBA" id="ARBA00022679"/>
    </source>
</evidence>
<dbReference type="HOGENOM" id="CLU_012353_0_1_1"/>
<dbReference type="EMBL" id="HE796959">
    <property type="protein sequence ID" value="CCM00013.1"/>
    <property type="molecule type" value="Genomic_DNA"/>
</dbReference>
<evidence type="ECO:0000313" key="12">
    <source>
        <dbReference type="EMBL" id="CCM00013.1"/>
    </source>
</evidence>
<dbReference type="EC" id="2.4.1.-" evidence="10"/>
<name>J4G1B5_9APHY</name>
<dbReference type="FunCoup" id="J4G1B5">
    <property type="interactions" value="492"/>
</dbReference>
<dbReference type="GO" id="GO:0000026">
    <property type="term" value="F:alpha-1,2-mannosyltransferase activity"/>
    <property type="evidence" value="ECO:0007669"/>
    <property type="project" value="TreeGrafter"/>
</dbReference>
<dbReference type="InParanoid" id="J4G1B5"/>
<evidence type="ECO:0000256" key="5">
    <source>
        <dbReference type="ARBA" id="ARBA00022692"/>
    </source>
</evidence>
<dbReference type="Proteomes" id="UP000006352">
    <property type="component" value="Unassembled WGS sequence"/>
</dbReference>
<evidence type="ECO:0000256" key="9">
    <source>
        <dbReference type="ARBA" id="ARBA00024708"/>
    </source>
</evidence>
<evidence type="ECO:0000256" key="10">
    <source>
        <dbReference type="RuleBase" id="RU363075"/>
    </source>
</evidence>
<keyword evidence="8 10" id="KW-0472">Membrane</keyword>
<feature type="signal peptide" evidence="11">
    <location>
        <begin position="1"/>
        <end position="16"/>
    </location>
</feature>
<feature type="transmembrane region" description="Helical" evidence="10">
    <location>
        <begin position="352"/>
        <end position="369"/>
    </location>
</feature>
<gene>
    <name evidence="12" type="ORF">FIBRA_02039</name>
</gene>
<keyword evidence="4" id="KW-0808">Transferase</keyword>
<dbReference type="GO" id="GO:0006506">
    <property type="term" value="P:GPI anchor biosynthetic process"/>
    <property type="evidence" value="ECO:0007669"/>
    <property type="project" value="TreeGrafter"/>
</dbReference>
<dbReference type="InterPro" id="IPR005599">
    <property type="entry name" value="GPI_mannosylTrfase"/>
</dbReference>
<dbReference type="STRING" id="599839.J4G1B5"/>
<organism evidence="12 13">
    <name type="scientific">Fibroporia radiculosa</name>
    <dbReference type="NCBI Taxonomy" id="599839"/>
    <lineage>
        <taxon>Eukaryota</taxon>
        <taxon>Fungi</taxon>
        <taxon>Dikarya</taxon>
        <taxon>Basidiomycota</taxon>
        <taxon>Agaricomycotina</taxon>
        <taxon>Agaricomycetes</taxon>
        <taxon>Polyporales</taxon>
        <taxon>Fibroporiaceae</taxon>
        <taxon>Fibroporia</taxon>
    </lineage>
</organism>
<feature type="transmembrane region" description="Helical" evidence="10">
    <location>
        <begin position="203"/>
        <end position="225"/>
    </location>
</feature>
<dbReference type="AlphaFoldDB" id="J4G1B5"/>
<dbReference type="GO" id="GO:0005789">
    <property type="term" value="C:endoplasmic reticulum membrane"/>
    <property type="evidence" value="ECO:0007669"/>
    <property type="project" value="UniProtKB-SubCell"/>
</dbReference>
<dbReference type="GeneID" id="24094924"/>
<feature type="transmembrane region" description="Helical" evidence="10">
    <location>
        <begin position="264"/>
        <end position="283"/>
    </location>
</feature>
<evidence type="ECO:0000256" key="2">
    <source>
        <dbReference type="ARBA" id="ARBA00006065"/>
    </source>
</evidence>
<feature type="transmembrane region" description="Helical" evidence="10">
    <location>
        <begin position="290"/>
        <end position="309"/>
    </location>
</feature>
<keyword evidence="11" id="KW-0732">Signal</keyword>
<comment type="similarity">
    <text evidence="2">Belongs to the glycosyltransferase 22 family. PIGB subfamily.</text>
</comment>
<feature type="transmembrane region" description="Helical" evidence="10">
    <location>
        <begin position="169"/>
        <end position="191"/>
    </location>
</feature>
<dbReference type="RefSeq" id="XP_012179274.1">
    <property type="nucleotide sequence ID" value="XM_012323884.1"/>
</dbReference>
<sequence length="537" mass="60883">MKLSTGIALAVRVGIALITCTFFQPDEYFQSLEVAHHLVFGFGHLTWEWLSSTPIRSIVYPGLNVPVYWVLKVLGLDNTRLLIWGPKIIHGVFAAGTDIWLCDLTRKVLGERYVLTALFLSLTSFFHGLSLARSFSNSLETSLTVIALSYFPWHHDENAFKRQEIRRMLIFAALACVIRPTNAIIWVYMFAALLWRLPRKPTYLASVLVDTVCIGSVILGVLVLIDSAYYGALTITAINFLRTNLSSVSLFYGTSPWHYYFSQAMPLLCTTALPFVLHGMLLAARVGTGALQTLSGLIVWTIGIYSLLGHKEWRFIHPILPLMHVLASRSLVPSRRHDKLKSSLPLGRVYRLLLLLNIPAIVYVMLFHGRAQVDVVRYLANLRAGEVSSIGFLMPCHSTPWQAYMHRSDLADEGRIWALGCEPPLSGQDMQFYQDQTDIFFNSPPVYLHTRFPREVNPFFPPSPFPFTAPGASTSSKDWAHEWPQYLVMFGALLDDEVRSILESRRYREVWRSGTGWEGDQRRRGGVKVWSFQPVLD</sequence>